<keyword evidence="3" id="KW-0732">Signal</keyword>
<dbReference type="Pfam" id="PF01568">
    <property type="entry name" value="Molydop_binding"/>
    <property type="match status" value="1"/>
</dbReference>
<dbReference type="InterPro" id="IPR006963">
    <property type="entry name" value="Mopterin_OxRdtase_4Fe-4S_dom"/>
</dbReference>
<dbReference type="GO" id="GO:0051536">
    <property type="term" value="F:iron-sulfur cluster binding"/>
    <property type="evidence" value="ECO:0007669"/>
    <property type="project" value="UniProtKB-KW"/>
</dbReference>
<evidence type="ECO:0000259" key="7">
    <source>
        <dbReference type="PROSITE" id="PS51669"/>
    </source>
</evidence>
<dbReference type="InterPro" id="IPR006311">
    <property type="entry name" value="TAT_signal"/>
</dbReference>
<dbReference type="InterPro" id="IPR006656">
    <property type="entry name" value="Mopterin_OxRdtase"/>
</dbReference>
<dbReference type="InterPro" id="IPR009010">
    <property type="entry name" value="Asp_de-COase-like_dom_sf"/>
</dbReference>
<comment type="similarity">
    <text evidence="1">Belongs to the prokaryotic molybdopterin-containing oxidoreductase family.</text>
</comment>
<evidence type="ECO:0000313" key="9">
    <source>
        <dbReference type="Proteomes" id="UP000186102"/>
    </source>
</evidence>
<dbReference type="PANTHER" id="PTHR43742">
    <property type="entry name" value="TRIMETHYLAMINE-N-OXIDE REDUCTASE"/>
    <property type="match status" value="1"/>
</dbReference>
<organism evidence="8 9">
    <name type="scientific">Desulfosporosinus metallidurans</name>
    <dbReference type="NCBI Taxonomy" id="1888891"/>
    <lineage>
        <taxon>Bacteria</taxon>
        <taxon>Bacillati</taxon>
        <taxon>Bacillota</taxon>
        <taxon>Clostridia</taxon>
        <taxon>Eubacteriales</taxon>
        <taxon>Desulfitobacteriaceae</taxon>
        <taxon>Desulfosporosinus</taxon>
    </lineage>
</organism>
<keyword evidence="2" id="KW-0479">Metal-binding</keyword>
<dbReference type="InterPro" id="IPR050612">
    <property type="entry name" value="Prok_Mopterin_Oxidored"/>
</dbReference>
<keyword evidence="9" id="KW-1185">Reference proteome</keyword>
<dbReference type="Gene3D" id="3.40.228.10">
    <property type="entry name" value="Dimethylsulfoxide Reductase, domain 2"/>
    <property type="match status" value="1"/>
</dbReference>
<evidence type="ECO:0000256" key="3">
    <source>
        <dbReference type="ARBA" id="ARBA00022729"/>
    </source>
</evidence>
<gene>
    <name evidence="8" type="ORF">DSOL_1065</name>
</gene>
<dbReference type="SMART" id="SM00926">
    <property type="entry name" value="Molybdop_Fe4S4"/>
    <property type="match status" value="1"/>
</dbReference>
<dbReference type="Gene3D" id="2.20.25.90">
    <property type="entry name" value="ADC-like domains"/>
    <property type="match status" value="1"/>
</dbReference>
<keyword evidence="6" id="KW-0411">Iron-sulfur</keyword>
<keyword evidence="4" id="KW-0560">Oxidoreductase</keyword>
<keyword evidence="5" id="KW-0408">Iron</keyword>
<dbReference type="OrthoDB" id="9810782at2"/>
<dbReference type="GO" id="GO:0043546">
    <property type="term" value="F:molybdopterin cofactor binding"/>
    <property type="evidence" value="ECO:0007669"/>
    <property type="project" value="InterPro"/>
</dbReference>
<dbReference type="EMBL" id="MLBF01000005">
    <property type="protein sequence ID" value="OLN32954.1"/>
    <property type="molecule type" value="Genomic_DNA"/>
</dbReference>
<dbReference type="Gene3D" id="2.40.40.20">
    <property type="match status" value="1"/>
</dbReference>
<sequence>MMNRRSFLKWTGAGAAAATLGTAGLFQLRPVKADELESLKNQGIDIKYTADVMCPSECGLEMWVKDGRLTKIYGNKAVPFNDGTCCAKGASGIQLVYSPDRIKYPMIREGARGEGKFRKATWDEAIDYIGKKLTKIKKEHGPESVIMDAGDVTDRDQYWRLFFAFGTPNVVEHGAICDTPRRHGPKLMLGGKRIEPDVMRPVHVRQPDGSLKKDLTYKNKLIIYVGWNPFVATRINYESRGTLAAKVDNGCKIVVVDPALTNTGSQADLWLPIRPGTDGELFAGMLRYILENDNPNSIDRRYIDWDFKKYSEGWDEYLEAFKSWWTKIDPMTNLPYFSLEWTAARTGIEKEQIIELSHMYGSTKPAALVCGMQSPGHHYNGYVASILMTTLNVITGNFDVPGGAIDTEITKSDKGGSATGKDFKKKKIKRTVNGIEVEGEVEQLHMDLYGDWPVAWDDVVGDFPKLFMEGVSLKYGAFKGHKYPIKAFLQRTGNAVVTGSAPYRWQEALTTKDPSGEYKVELMVTIDTIYLESALYADVILPEASYAERMSLSDIYPPHPLLYLRDQVIKPLHESKTPTDIMNLLAKKLYELGDKDIQPKDFWEKYKSQEDFVNEMLKPSPGRYNVGQPLPYPKFPEGYKLIGTPDSLEAGRVTIDSEKKEIKGEAVTVEWLRKNKGVAVWPMSWYRYRMFDATKGEYVANKTFPNTKTKLIEFRFNMYSDIDKKIQAGLGLPRGMKEIGWDHLPSTFYWFETAWNPLTNPKYKKYAEEYPFQIIVGRVHQTMSGTQMIPWLAQTPCEGIYMPLNNAFEHEILDANPAKKEGFELKAKKFKANTWCVGTTLMHSQDAAKLGLKSGDMIEIENPLKRSVKSKVFVSEGIRPGVVKMGFGTGGRFSPGLGGTYKQKDYTPSHNMLVDPDSLSPLMGMPTYADMIVKIKKL</sequence>
<dbReference type="CDD" id="cd02775">
    <property type="entry name" value="MopB_CT"/>
    <property type="match status" value="1"/>
</dbReference>
<reference evidence="8 9" key="1">
    <citation type="submission" date="2016-09" db="EMBL/GenBank/DDBJ databases">
        <title>Complete genome of Desulfosporosinus sp. OL.</title>
        <authorList>
            <person name="Mardanov A."/>
            <person name="Beletsky A."/>
            <person name="Panova A."/>
            <person name="Karnachuk O."/>
            <person name="Ravin N."/>
        </authorList>
    </citation>
    <scope>NUCLEOTIDE SEQUENCE [LARGE SCALE GENOMIC DNA]</scope>
    <source>
        <strain evidence="8 9">OL</strain>
    </source>
</reference>
<dbReference type="STRING" id="1888891.DSOL_1065"/>
<protein>
    <submittedName>
        <fullName evidence="8">Dehydrogenase</fullName>
    </submittedName>
</protein>
<dbReference type="RefSeq" id="WP_075363825.1">
    <property type="nucleotide sequence ID" value="NZ_MLBF01000005.1"/>
</dbReference>
<evidence type="ECO:0000256" key="4">
    <source>
        <dbReference type="ARBA" id="ARBA00023002"/>
    </source>
</evidence>
<evidence type="ECO:0000256" key="5">
    <source>
        <dbReference type="ARBA" id="ARBA00023004"/>
    </source>
</evidence>
<dbReference type="AlphaFoldDB" id="A0A1Q8R025"/>
<evidence type="ECO:0000256" key="6">
    <source>
        <dbReference type="ARBA" id="ARBA00023014"/>
    </source>
</evidence>
<name>A0A1Q8R025_9FIRM</name>
<dbReference type="PROSITE" id="PS51669">
    <property type="entry name" value="4FE4S_MOW_BIS_MGD"/>
    <property type="match status" value="1"/>
</dbReference>
<accession>A0A1Q8R025</accession>
<evidence type="ECO:0000256" key="1">
    <source>
        <dbReference type="ARBA" id="ARBA00010312"/>
    </source>
</evidence>
<proteinExistence type="inferred from homology"/>
<dbReference type="InterPro" id="IPR019546">
    <property type="entry name" value="TAT_signal_bac_arc"/>
</dbReference>
<dbReference type="Pfam" id="PF00384">
    <property type="entry name" value="Molybdopterin"/>
    <property type="match status" value="1"/>
</dbReference>
<dbReference type="PROSITE" id="PS51318">
    <property type="entry name" value="TAT"/>
    <property type="match status" value="1"/>
</dbReference>
<comment type="caution">
    <text evidence="8">The sequence shown here is derived from an EMBL/GenBank/DDBJ whole genome shotgun (WGS) entry which is preliminary data.</text>
</comment>
<dbReference type="Gene3D" id="3.40.50.740">
    <property type="match status" value="1"/>
</dbReference>
<dbReference type="GO" id="GO:0016491">
    <property type="term" value="F:oxidoreductase activity"/>
    <property type="evidence" value="ECO:0007669"/>
    <property type="project" value="UniProtKB-KW"/>
</dbReference>
<dbReference type="Pfam" id="PF04879">
    <property type="entry name" value="Molybdop_Fe4S4"/>
    <property type="match status" value="1"/>
</dbReference>
<evidence type="ECO:0000256" key="2">
    <source>
        <dbReference type="ARBA" id="ARBA00022723"/>
    </source>
</evidence>
<feature type="domain" description="4Fe-4S Mo/W bis-MGD-type" evidence="7">
    <location>
        <begin position="44"/>
        <end position="100"/>
    </location>
</feature>
<dbReference type="Pfam" id="PF10518">
    <property type="entry name" value="TAT_signal"/>
    <property type="match status" value="1"/>
</dbReference>
<dbReference type="SUPFAM" id="SSF53706">
    <property type="entry name" value="Formate dehydrogenase/DMSO reductase, domains 1-3"/>
    <property type="match status" value="1"/>
</dbReference>
<dbReference type="SUPFAM" id="SSF50692">
    <property type="entry name" value="ADC-like"/>
    <property type="match status" value="1"/>
</dbReference>
<dbReference type="Proteomes" id="UP000186102">
    <property type="component" value="Unassembled WGS sequence"/>
</dbReference>
<dbReference type="GO" id="GO:0046872">
    <property type="term" value="F:metal ion binding"/>
    <property type="evidence" value="ECO:0007669"/>
    <property type="project" value="UniProtKB-KW"/>
</dbReference>
<dbReference type="InterPro" id="IPR006657">
    <property type="entry name" value="MoPterin_dinucl-bd_dom"/>
</dbReference>
<dbReference type="NCBIfam" id="TIGR01409">
    <property type="entry name" value="TAT_signal_seq"/>
    <property type="match status" value="1"/>
</dbReference>
<evidence type="ECO:0000313" key="8">
    <source>
        <dbReference type="EMBL" id="OLN32954.1"/>
    </source>
</evidence>